<name>A0A455T2C6_9CHLR</name>
<dbReference type="InterPro" id="IPR036388">
    <property type="entry name" value="WH-like_DNA-bd_sf"/>
</dbReference>
<evidence type="ECO:0000313" key="3">
    <source>
        <dbReference type="EMBL" id="BBH93966.1"/>
    </source>
</evidence>
<gene>
    <name evidence="3" type="ORF">KTA_21650</name>
</gene>
<protein>
    <recommendedName>
        <fullName evidence="2">Transcription regulator PadR N-terminal domain-containing protein</fullName>
    </recommendedName>
</protein>
<organism evidence="3">
    <name type="scientific">Thermogemmatispora argillosa</name>
    <dbReference type="NCBI Taxonomy" id="2045280"/>
    <lineage>
        <taxon>Bacteria</taxon>
        <taxon>Bacillati</taxon>
        <taxon>Chloroflexota</taxon>
        <taxon>Ktedonobacteria</taxon>
        <taxon>Thermogemmatisporales</taxon>
        <taxon>Thermogemmatisporaceae</taxon>
        <taxon>Thermogemmatispora</taxon>
    </lineage>
</organism>
<dbReference type="Pfam" id="PF03551">
    <property type="entry name" value="PadR"/>
    <property type="match status" value="1"/>
</dbReference>
<feature type="domain" description="Transcription regulator PadR N-terminal" evidence="2">
    <location>
        <begin position="83"/>
        <end position="152"/>
    </location>
</feature>
<evidence type="ECO:0000259" key="2">
    <source>
        <dbReference type="Pfam" id="PF03551"/>
    </source>
</evidence>
<evidence type="ECO:0000256" key="1">
    <source>
        <dbReference type="SAM" id="MobiDB-lite"/>
    </source>
</evidence>
<feature type="region of interest" description="Disordered" evidence="1">
    <location>
        <begin position="231"/>
        <end position="269"/>
    </location>
</feature>
<proteinExistence type="predicted"/>
<dbReference type="InterPro" id="IPR005149">
    <property type="entry name" value="Tscrpt_reg_PadR_N"/>
</dbReference>
<dbReference type="EMBL" id="AP019377">
    <property type="protein sequence ID" value="BBH93966.1"/>
    <property type="molecule type" value="Genomic_DNA"/>
</dbReference>
<dbReference type="AlphaFoldDB" id="A0A455T2C6"/>
<accession>A0A455T2C6</accession>
<reference evidence="3" key="1">
    <citation type="submission" date="2018-12" db="EMBL/GenBank/DDBJ databases">
        <title>Novel natural products biosynthetic potential of the class Ktedonobacteria.</title>
        <authorList>
            <person name="Zheng Y."/>
            <person name="Saitou A."/>
            <person name="Wang C.M."/>
            <person name="Toyoda A."/>
            <person name="Minakuchi Y."/>
            <person name="Sekiguchi Y."/>
            <person name="Ueda K."/>
            <person name="Takano H."/>
            <person name="Sakai Y."/>
            <person name="Yokota A."/>
            <person name="Yabe S."/>
        </authorList>
    </citation>
    <scope>NUCLEOTIDE SEQUENCE</scope>
    <source>
        <strain evidence="3">A3-2</strain>
    </source>
</reference>
<dbReference type="PANTHER" id="PTHR43252">
    <property type="entry name" value="TRANSCRIPTIONAL REGULATOR YQJI"/>
    <property type="match status" value="1"/>
</dbReference>
<dbReference type="Gene3D" id="1.10.10.10">
    <property type="entry name" value="Winged helix-like DNA-binding domain superfamily/Winged helix DNA-binding domain"/>
    <property type="match status" value="1"/>
</dbReference>
<dbReference type="PANTHER" id="PTHR43252:SF2">
    <property type="entry name" value="TRANSCRIPTION REGULATOR, PADR-LIKE FAMILY"/>
    <property type="match status" value="1"/>
</dbReference>
<dbReference type="InterPro" id="IPR036390">
    <property type="entry name" value="WH_DNA-bd_sf"/>
</dbReference>
<feature type="compositionally biased region" description="Low complexity" evidence="1">
    <location>
        <begin position="231"/>
        <end position="246"/>
    </location>
</feature>
<feature type="region of interest" description="Disordered" evidence="1">
    <location>
        <begin position="40"/>
        <end position="62"/>
    </location>
</feature>
<sequence length="269" mass="29659">MFGRRFVWQHYGWDDGDSFPWQRPPRPSFPSFWQARRARPPFGAGPHGPGPHGPGPHGRGPHGPGAFFERLRLFGRGDLKYVLLELLQERPMHGYEMMKVLEERAGGFYTPSPGSIYPTLQMLEDRGFITSSEVEGRKVYTITEAGRAFLAEHQREAERFGPAWPLHSVGARFWSPELQALRQEASEVARLFMIAGRSSLNDPERLARLRSIIERTHKDLNDLIYGSAASTASASSAGAPSEAGEGQTEGKASPSDPNAEAEDSSSAGA</sequence>
<dbReference type="SUPFAM" id="SSF46785">
    <property type="entry name" value="Winged helix' DNA-binding domain"/>
    <property type="match status" value="1"/>
</dbReference>